<reference evidence="2" key="1">
    <citation type="submission" date="2016-10" db="EMBL/GenBank/DDBJ databases">
        <title>The High Quality Genome of Vibrio alginolyticus K01M1.</title>
        <authorList>
            <person name="Wendling C."/>
            <person name="Chibani C.M."/>
            <person name="Hertel R."/>
            <person name="Sproer C."/>
            <person name="Bunk B."/>
            <person name="Overmann J."/>
            <person name="Roth O."/>
            <person name="Liesegang H."/>
        </authorList>
    </citation>
    <scope>NUCLEOTIDE SEQUENCE</scope>
    <source>
        <strain evidence="2">K05K4</strain>
    </source>
</reference>
<proteinExistence type="predicted"/>
<evidence type="ECO:0000313" key="2">
    <source>
        <dbReference type="EMBL" id="ARP18271.1"/>
    </source>
</evidence>
<feature type="coiled-coil region" evidence="1">
    <location>
        <begin position="3"/>
        <end position="33"/>
    </location>
</feature>
<dbReference type="EMBL" id="CP017902">
    <property type="protein sequence ID" value="ARP18271.1"/>
    <property type="molecule type" value="Genomic_DNA"/>
</dbReference>
<sequence>MRLTKEQKRIAELEAALYSAELKLERLEEAEEQKVTKSSITVKPVELTSFKQHSRAIDDSVAASQYLSTGQVDALGELRWQVIHCRTPQQVLDHEKQLMRTKAASCSATAIGQLARDVSIKSVLGSKVTTQLAVFNALFELDRVQEEMDVSDFTDDLLKHDATSILNNSAGKLSDLVALRKARMNGSFEQIEQAIEKILSEDNE</sequence>
<accession>A0A1W6W2R4</accession>
<name>A0A1W6W2R4_VIBAL</name>
<protein>
    <submittedName>
        <fullName evidence="2">Uncharacterized protein</fullName>
    </submittedName>
</protein>
<gene>
    <name evidence="2" type="ORF">K05K4_14350</name>
</gene>
<organism evidence="2">
    <name type="scientific">Vibrio alginolyticus</name>
    <dbReference type="NCBI Taxonomy" id="663"/>
    <lineage>
        <taxon>Bacteria</taxon>
        <taxon>Pseudomonadati</taxon>
        <taxon>Pseudomonadota</taxon>
        <taxon>Gammaproteobacteria</taxon>
        <taxon>Vibrionales</taxon>
        <taxon>Vibrionaceae</taxon>
        <taxon>Vibrio</taxon>
    </lineage>
</organism>
<keyword evidence="1" id="KW-0175">Coiled coil</keyword>
<dbReference type="RefSeq" id="WP_086046723.1">
    <property type="nucleotide sequence ID" value="NZ_CP017889.1"/>
</dbReference>
<evidence type="ECO:0000256" key="1">
    <source>
        <dbReference type="SAM" id="Coils"/>
    </source>
</evidence>
<dbReference type="AlphaFoldDB" id="A0A1W6W2R4"/>